<reference evidence="1" key="1">
    <citation type="journal article" date="2021" name="Proc. Natl. Acad. Sci. U.S.A.">
        <title>A Catalog of Tens of Thousands of Viruses from Human Metagenomes Reveals Hidden Associations with Chronic Diseases.</title>
        <authorList>
            <person name="Tisza M.J."/>
            <person name="Buck C.B."/>
        </authorList>
    </citation>
    <scope>NUCLEOTIDE SEQUENCE</scope>
    <source>
        <strain evidence="1">CteDy1</strain>
    </source>
</reference>
<proteinExistence type="predicted"/>
<accession>A0A8S5V3W4</accession>
<name>A0A8S5V3W4_9CAUD</name>
<dbReference type="EMBL" id="BK016192">
    <property type="protein sequence ID" value="DAG01397.1"/>
    <property type="molecule type" value="Genomic_DNA"/>
</dbReference>
<sequence length="45" mass="5240">MKKLQAIKIVCSSIRDNASITSKCNAMQRWVFYMTLQKNKTGKFK</sequence>
<organism evidence="1">
    <name type="scientific">Siphoviridae sp. cteDy1</name>
    <dbReference type="NCBI Taxonomy" id="2825587"/>
    <lineage>
        <taxon>Viruses</taxon>
        <taxon>Duplodnaviria</taxon>
        <taxon>Heunggongvirae</taxon>
        <taxon>Uroviricota</taxon>
        <taxon>Caudoviricetes</taxon>
    </lineage>
</organism>
<evidence type="ECO:0000313" key="1">
    <source>
        <dbReference type="EMBL" id="DAG01397.1"/>
    </source>
</evidence>
<protein>
    <submittedName>
        <fullName evidence="1">Uncharacterized protein</fullName>
    </submittedName>
</protein>